<feature type="compositionally biased region" description="Low complexity" evidence="1">
    <location>
        <begin position="240"/>
        <end position="272"/>
    </location>
</feature>
<feature type="compositionally biased region" description="Basic and acidic residues" evidence="1">
    <location>
        <begin position="530"/>
        <end position="540"/>
    </location>
</feature>
<feature type="compositionally biased region" description="Basic and acidic residues" evidence="1">
    <location>
        <begin position="206"/>
        <end position="224"/>
    </location>
</feature>
<proteinExistence type="predicted"/>
<feature type="compositionally biased region" description="Acidic residues" evidence="1">
    <location>
        <begin position="273"/>
        <end position="290"/>
    </location>
</feature>
<feature type="compositionally biased region" description="Low complexity" evidence="1">
    <location>
        <begin position="318"/>
        <end position="329"/>
    </location>
</feature>
<feature type="compositionally biased region" description="Low complexity" evidence="1">
    <location>
        <begin position="50"/>
        <end position="77"/>
    </location>
</feature>
<feature type="compositionally biased region" description="Acidic residues" evidence="1">
    <location>
        <begin position="110"/>
        <end position="125"/>
    </location>
</feature>
<feature type="compositionally biased region" description="Polar residues" evidence="1">
    <location>
        <begin position="489"/>
        <end position="500"/>
    </location>
</feature>
<dbReference type="Proteomes" id="UP000777482">
    <property type="component" value="Unassembled WGS sequence"/>
</dbReference>
<feature type="compositionally biased region" description="Low complexity" evidence="1">
    <location>
        <begin position="615"/>
        <end position="628"/>
    </location>
</feature>
<evidence type="ECO:0000313" key="2">
    <source>
        <dbReference type="EMBL" id="KAG0654898.1"/>
    </source>
</evidence>
<accession>A0A9P6VT33</accession>
<reference evidence="2 3" key="1">
    <citation type="submission" date="2020-11" db="EMBL/GenBank/DDBJ databases">
        <title>Kefir isolates.</title>
        <authorList>
            <person name="Marcisauskas S."/>
            <person name="Kim Y."/>
            <person name="Blasche S."/>
        </authorList>
    </citation>
    <scope>NUCLEOTIDE SEQUENCE [LARGE SCALE GENOMIC DNA]</scope>
    <source>
        <strain evidence="2 3">KR</strain>
    </source>
</reference>
<evidence type="ECO:0000313" key="3">
    <source>
        <dbReference type="Proteomes" id="UP000777482"/>
    </source>
</evidence>
<feature type="compositionally biased region" description="Low complexity" evidence="1">
    <location>
        <begin position="661"/>
        <end position="671"/>
    </location>
</feature>
<feature type="compositionally biased region" description="Pro residues" evidence="1">
    <location>
        <begin position="127"/>
        <end position="139"/>
    </location>
</feature>
<feature type="region of interest" description="Disordered" evidence="1">
    <location>
        <begin position="1"/>
        <end position="768"/>
    </location>
</feature>
<keyword evidence="3" id="KW-1185">Reference proteome</keyword>
<feature type="compositionally biased region" description="Basic and acidic residues" evidence="1">
    <location>
        <begin position="291"/>
        <end position="302"/>
    </location>
</feature>
<evidence type="ECO:0000256" key="1">
    <source>
        <dbReference type="SAM" id="MobiDB-lite"/>
    </source>
</evidence>
<feature type="compositionally biased region" description="Acidic residues" evidence="1">
    <location>
        <begin position="389"/>
        <end position="406"/>
    </location>
</feature>
<name>A0A9P6VT33_RHOMI</name>
<feature type="compositionally biased region" description="Basic residues" evidence="1">
    <location>
        <begin position="581"/>
        <end position="590"/>
    </location>
</feature>
<feature type="compositionally biased region" description="Pro residues" evidence="1">
    <location>
        <begin position="159"/>
        <end position="169"/>
    </location>
</feature>
<feature type="compositionally biased region" description="Acidic residues" evidence="1">
    <location>
        <begin position="757"/>
        <end position="768"/>
    </location>
</feature>
<feature type="compositionally biased region" description="Basic residues" evidence="1">
    <location>
        <begin position="412"/>
        <end position="428"/>
    </location>
</feature>
<organism evidence="2 3">
    <name type="scientific">Rhodotorula mucilaginosa</name>
    <name type="common">Yeast</name>
    <name type="synonym">Rhodotorula rubra</name>
    <dbReference type="NCBI Taxonomy" id="5537"/>
    <lineage>
        <taxon>Eukaryota</taxon>
        <taxon>Fungi</taxon>
        <taxon>Dikarya</taxon>
        <taxon>Basidiomycota</taxon>
        <taxon>Pucciniomycotina</taxon>
        <taxon>Microbotryomycetes</taxon>
        <taxon>Sporidiobolales</taxon>
        <taxon>Sporidiobolaceae</taxon>
        <taxon>Rhodotorula</taxon>
    </lineage>
</organism>
<feature type="compositionally biased region" description="Pro residues" evidence="1">
    <location>
        <begin position="639"/>
        <end position="650"/>
    </location>
</feature>
<gene>
    <name evidence="2" type="ORF">C6P46_001349</name>
</gene>
<dbReference type="EMBL" id="PUHQ01000135">
    <property type="protein sequence ID" value="KAG0654898.1"/>
    <property type="molecule type" value="Genomic_DNA"/>
</dbReference>
<feature type="compositionally biased region" description="Basic residues" evidence="1">
    <location>
        <begin position="457"/>
        <end position="468"/>
    </location>
</feature>
<dbReference type="OrthoDB" id="10642663at2759"/>
<feature type="compositionally biased region" description="Basic residues" evidence="1">
    <location>
        <begin position="9"/>
        <end position="21"/>
    </location>
</feature>
<feature type="compositionally biased region" description="Basic and acidic residues" evidence="1">
    <location>
        <begin position="469"/>
        <end position="485"/>
    </location>
</feature>
<comment type="caution">
    <text evidence="2">The sequence shown here is derived from an EMBL/GenBank/DDBJ whole genome shotgun (WGS) entry which is preliminary data.</text>
</comment>
<feature type="compositionally biased region" description="Acidic residues" evidence="1">
    <location>
        <begin position="366"/>
        <end position="376"/>
    </location>
</feature>
<protein>
    <submittedName>
        <fullName evidence="2">Uncharacterized protein</fullName>
    </submittedName>
</protein>
<sequence length="768" mass="83348">MAGDSKKEEKRRRRRERRQNQRRPSSITPRSNVATVSSRASRSPPPPPTASASAVVAAAASRSSPSQSRSSDSTPTRQRQRQQDVSQDRDRDRDGRAAAACETITLLSSSDEESEGCDGADELELIEPPPAAQRQPPPSSTTSAHSRVAADASTRRLHLPPPLGAPPRWRPLHQTEAESDDDEVVVVVSATAFSRRQAGRSQQHGLKGEKDKDKGKGKRKEREAAAAAALPRRNPRRRQSAMASTSAPSSPSSSDGSGSSDSDGASSSQTSSNDDDDDSDFQLQESDVDDDHGVGSERERTITQETTPETPGQRKLRSSAASAAVLRQRAGAKHKDVPQVLPLQQPGSDEEDAAELSDASTIDIADYSEYDPTSDAEVERSVVYSSSESEQENVPDSEPEACESGEDAPPRRPGRPRKHPPVVRTKRVKSSDKRSQGKQKARKGKEPATVCDPAPPLKKKRGRPRKIRRLEQEARDVTVEEHAGRACETLSQTVVNSSRPTGGERASAPSSTPGYVWAGDPTRNCFVSAHPDEPENRAISRVEAQQAADDSSYAPTSEAEPQPRSELGPVQEADVQSSGHRTGRALRRSPRHDPTTPWPPPVAGPSGTRQFYRHASSPARKAAAAPPRVLESVLLPARASPPPPPMPPVPHSHSHSHSPSRRASQGRAAAAIGLDSTRADPRASDAVTLAQEEEEEDVQPVTGPTKKRKRQKSQPQSQKEQKEATKQKKKKTRQDKKAPGKVDRRKRKRETAHQVGDEEEEEDQLDSD</sequence>
<dbReference type="AlphaFoldDB" id="A0A9P6VT33"/>
<feature type="compositionally biased region" description="Basic and acidic residues" evidence="1">
    <location>
        <begin position="86"/>
        <end position="96"/>
    </location>
</feature>
<feature type="compositionally biased region" description="Low complexity" evidence="1">
    <location>
        <begin position="33"/>
        <end position="42"/>
    </location>
</feature>